<evidence type="ECO:0000256" key="21">
    <source>
        <dbReference type="PROSITE-ProRule" id="PRU00409"/>
    </source>
</evidence>
<dbReference type="GO" id="GO:0005524">
    <property type="term" value="F:ATP binding"/>
    <property type="evidence" value="ECO:0007669"/>
    <property type="project" value="UniProtKB-UniRule"/>
</dbReference>
<keyword evidence="11 21" id="KW-0067">ATP-binding</keyword>
<dbReference type="PROSITE" id="PS00843">
    <property type="entry name" value="DALA_DALA_LIGASE_1"/>
    <property type="match status" value="1"/>
</dbReference>
<dbReference type="RefSeq" id="WP_149391586.1">
    <property type="nucleotide sequence ID" value="NZ_SMRS01000008.1"/>
</dbReference>
<accession>A0A5A9W0B6</accession>
<evidence type="ECO:0000256" key="15">
    <source>
        <dbReference type="ARBA" id="ARBA00023211"/>
    </source>
</evidence>
<dbReference type="UniPathway" id="UPA00219"/>
<dbReference type="GO" id="GO:0071555">
    <property type="term" value="P:cell wall organization"/>
    <property type="evidence" value="ECO:0007669"/>
    <property type="project" value="UniProtKB-KW"/>
</dbReference>
<evidence type="ECO:0000259" key="22">
    <source>
        <dbReference type="PROSITE" id="PS50975"/>
    </source>
</evidence>
<comment type="pathway">
    <text evidence="4 18">Cell wall biogenesis; peptidoglycan biosynthesis.</text>
</comment>
<dbReference type="PIRSF" id="PIRSF039102">
    <property type="entry name" value="Ddl/VanB"/>
    <property type="match status" value="1"/>
</dbReference>
<dbReference type="AlphaFoldDB" id="A0A5A9W0B6"/>
<feature type="binding site" evidence="20">
    <location>
        <position position="278"/>
    </location>
    <ligand>
        <name>Mg(2+)</name>
        <dbReference type="ChEBI" id="CHEBI:18420"/>
        <label>2</label>
    </ligand>
</feature>
<dbReference type="GO" id="GO:0005829">
    <property type="term" value="C:cytosol"/>
    <property type="evidence" value="ECO:0007669"/>
    <property type="project" value="TreeGrafter"/>
</dbReference>
<dbReference type="PROSITE" id="PS00844">
    <property type="entry name" value="DALA_DALA_LIGASE_2"/>
    <property type="match status" value="1"/>
</dbReference>
<evidence type="ECO:0000256" key="8">
    <source>
        <dbReference type="ARBA" id="ARBA00022598"/>
    </source>
</evidence>
<evidence type="ECO:0000256" key="20">
    <source>
        <dbReference type="PIRSR" id="PIRSR039102-3"/>
    </source>
</evidence>
<evidence type="ECO:0000256" key="6">
    <source>
        <dbReference type="ARBA" id="ARBA00012216"/>
    </source>
</evidence>
<dbReference type="NCBIfam" id="NF002378">
    <property type="entry name" value="PRK01372.1"/>
    <property type="match status" value="1"/>
</dbReference>
<evidence type="ECO:0000256" key="13">
    <source>
        <dbReference type="ARBA" id="ARBA00022960"/>
    </source>
</evidence>
<evidence type="ECO:0000256" key="18">
    <source>
        <dbReference type="HAMAP-Rule" id="MF_00047"/>
    </source>
</evidence>
<keyword evidence="8 18" id="KW-0436">Ligase</keyword>
<dbReference type="Pfam" id="PF01820">
    <property type="entry name" value="Dala_Dala_lig_N"/>
    <property type="match status" value="1"/>
</dbReference>
<comment type="cofactor">
    <cofactor evidence="20">
        <name>Mg(2+)</name>
        <dbReference type="ChEBI" id="CHEBI:18420"/>
    </cofactor>
    <cofactor evidence="20">
        <name>Mn(2+)</name>
        <dbReference type="ChEBI" id="CHEBI:29035"/>
    </cofactor>
    <text evidence="20">Binds 2 magnesium or manganese ions per subunit.</text>
</comment>
<protein>
    <recommendedName>
        <fullName evidence="6 18">D-alanine--D-alanine ligase</fullName>
        <ecNumber evidence="6 18">6.3.2.4</ecNumber>
    </recommendedName>
    <alternativeName>
        <fullName evidence="18">D-Ala-D-Ala ligase</fullName>
    </alternativeName>
    <alternativeName>
        <fullName evidence="18">D-alanylalanine synthetase</fullName>
    </alternativeName>
</protein>
<evidence type="ECO:0000256" key="5">
    <source>
        <dbReference type="ARBA" id="ARBA00010871"/>
    </source>
</evidence>
<keyword evidence="13 18" id="KW-0133">Cell shape</keyword>
<dbReference type="InterPro" id="IPR011127">
    <property type="entry name" value="Dala_Dala_lig_N"/>
</dbReference>
<dbReference type="FunFam" id="3.30.470.20:FF:000008">
    <property type="entry name" value="D-alanine--D-alanine ligase"/>
    <property type="match status" value="1"/>
</dbReference>
<dbReference type="EMBL" id="SMRS01000008">
    <property type="protein sequence ID" value="KAA0873934.1"/>
    <property type="molecule type" value="Genomic_DNA"/>
</dbReference>
<dbReference type="PANTHER" id="PTHR23132:SF23">
    <property type="entry name" value="D-ALANINE--D-ALANINE LIGASE B"/>
    <property type="match status" value="1"/>
</dbReference>
<reference evidence="23 24" key="1">
    <citation type="submission" date="2019-03" db="EMBL/GenBank/DDBJ databases">
        <title>Nitrincola sp. nov. isolated from an Indian soda lake.</title>
        <authorList>
            <person name="Joshi A."/>
            <person name="Thite S.V."/>
            <person name="Joseph N."/>
            <person name="Dhotre D."/>
            <person name="Moorthy M."/>
            <person name="Shouche Y.S."/>
        </authorList>
    </citation>
    <scope>NUCLEOTIDE SEQUENCE [LARGE SCALE GENOMIC DNA]</scope>
    <source>
        <strain evidence="23 24">MEB193</strain>
    </source>
</reference>
<evidence type="ECO:0000256" key="10">
    <source>
        <dbReference type="ARBA" id="ARBA00022741"/>
    </source>
</evidence>
<dbReference type="InterPro" id="IPR011095">
    <property type="entry name" value="Dala_Dala_lig_C"/>
</dbReference>
<feature type="domain" description="ATP-grasp" evidence="22">
    <location>
        <begin position="116"/>
        <end position="311"/>
    </location>
</feature>
<dbReference type="InterPro" id="IPR000291">
    <property type="entry name" value="D-Ala_lig_Van_CS"/>
</dbReference>
<evidence type="ECO:0000256" key="1">
    <source>
        <dbReference type="ARBA" id="ARBA00001936"/>
    </source>
</evidence>
<evidence type="ECO:0000256" key="2">
    <source>
        <dbReference type="ARBA" id="ARBA00003921"/>
    </source>
</evidence>
<feature type="binding site" evidence="20">
    <location>
        <position position="280"/>
    </location>
    <ligand>
        <name>Mg(2+)</name>
        <dbReference type="ChEBI" id="CHEBI:18420"/>
        <label>2</label>
    </ligand>
</feature>
<dbReference type="NCBIfam" id="TIGR01205">
    <property type="entry name" value="D_ala_D_alaTIGR"/>
    <property type="match status" value="1"/>
</dbReference>
<sequence>MISIPISQQEAAELGRVAVLMGGRSAERAISLRSGQEVLKGLLAAGVDAFAIDLCAEGADPVAQLLAAEFDRAFLVTHGRGGEDGTLQGLLEMMQKPYTGSGVAASALGMDKLRCKQLWMGAGFPTPAFEVLTETTDLDAVAARLGFPMMVKPVHEGSSIGMSRVRNTEELRAAYAQAVEYDHLVIAEAWISGAEFTVAILNGAALPVIRLETSHDFYDFNAKYEAADTRYLFEDGLSSAQREALKRLCEGAFAAVGCRGWGRVDVMMDQQGHFYLLEVNTLPGMTDHSLVPMAARQAGMGFEQLVVTLIRTSLMDSES</sequence>
<keyword evidence="7 18" id="KW-0963">Cytoplasm</keyword>
<keyword evidence="12 20" id="KW-0460">Magnesium</keyword>
<dbReference type="PROSITE" id="PS50975">
    <property type="entry name" value="ATP_GRASP"/>
    <property type="match status" value="1"/>
</dbReference>
<dbReference type="PANTHER" id="PTHR23132">
    <property type="entry name" value="D-ALANINE--D-ALANINE LIGASE"/>
    <property type="match status" value="1"/>
</dbReference>
<keyword evidence="24" id="KW-1185">Reference proteome</keyword>
<dbReference type="GO" id="GO:0008716">
    <property type="term" value="F:D-alanine-D-alanine ligase activity"/>
    <property type="evidence" value="ECO:0007669"/>
    <property type="project" value="UniProtKB-UniRule"/>
</dbReference>
<evidence type="ECO:0000313" key="23">
    <source>
        <dbReference type="EMBL" id="KAA0873934.1"/>
    </source>
</evidence>
<dbReference type="GO" id="GO:0046872">
    <property type="term" value="F:metal ion binding"/>
    <property type="evidence" value="ECO:0007669"/>
    <property type="project" value="UniProtKB-KW"/>
</dbReference>
<keyword evidence="15 20" id="KW-0464">Manganese</keyword>
<comment type="catalytic activity">
    <reaction evidence="17 18">
        <text>2 D-alanine + ATP = D-alanyl-D-alanine + ADP + phosphate + H(+)</text>
        <dbReference type="Rhea" id="RHEA:11224"/>
        <dbReference type="ChEBI" id="CHEBI:15378"/>
        <dbReference type="ChEBI" id="CHEBI:30616"/>
        <dbReference type="ChEBI" id="CHEBI:43474"/>
        <dbReference type="ChEBI" id="CHEBI:57416"/>
        <dbReference type="ChEBI" id="CHEBI:57822"/>
        <dbReference type="ChEBI" id="CHEBI:456216"/>
        <dbReference type="EC" id="6.3.2.4"/>
    </reaction>
</comment>
<gene>
    <name evidence="18" type="primary">ddl</name>
    <name evidence="23" type="ORF">E1H14_11320</name>
</gene>
<comment type="caution">
    <text evidence="23">The sequence shown here is derived from an EMBL/GenBank/DDBJ whole genome shotgun (WGS) entry which is preliminary data.</text>
</comment>
<evidence type="ECO:0000256" key="16">
    <source>
        <dbReference type="ARBA" id="ARBA00023316"/>
    </source>
</evidence>
<feature type="active site" evidence="19">
    <location>
        <position position="289"/>
    </location>
</feature>
<dbReference type="Proteomes" id="UP000325302">
    <property type="component" value="Unassembled WGS sequence"/>
</dbReference>
<evidence type="ECO:0000256" key="14">
    <source>
        <dbReference type="ARBA" id="ARBA00022984"/>
    </source>
</evidence>
<keyword evidence="16 18" id="KW-0961">Cell wall biogenesis/degradation</keyword>
<comment type="similarity">
    <text evidence="5 18">Belongs to the D-alanine--D-alanine ligase family.</text>
</comment>
<organism evidence="23 24">
    <name type="scientific">Nitrincola tapanii</name>
    <dbReference type="NCBI Taxonomy" id="1708751"/>
    <lineage>
        <taxon>Bacteria</taxon>
        <taxon>Pseudomonadati</taxon>
        <taxon>Pseudomonadota</taxon>
        <taxon>Gammaproteobacteria</taxon>
        <taxon>Oceanospirillales</taxon>
        <taxon>Oceanospirillaceae</taxon>
        <taxon>Nitrincola</taxon>
    </lineage>
</organism>
<comment type="cofactor">
    <cofactor evidence="1">
        <name>Mn(2+)</name>
        <dbReference type="ChEBI" id="CHEBI:29035"/>
    </cofactor>
</comment>
<evidence type="ECO:0000256" key="3">
    <source>
        <dbReference type="ARBA" id="ARBA00004496"/>
    </source>
</evidence>
<dbReference type="InterPro" id="IPR005905">
    <property type="entry name" value="D_ala_D_ala"/>
</dbReference>
<dbReference type="Gene3D" id="3.30.470.20">
    <property type="entry name" value="ATP-grasp fold, B domain"/>
    <property type="match status" value="1"/>
</dbReference>
<dbReference type="InterPro" id="IPR016185">
    <property type="entry name" value="PreATP-grasp_dom_sf"/>
</dbReference>
<dbReference type="OrthoDB" id="9813261at2"/>
<feature type="binding site" evidence="20">
    <location>
        <position position="265"/>
    </location>
    <ligand>
        <name>Mg(2+)</name>
        <dbReference type="ChEBI" id="CHEBI:18420"/>
        <label>1</label>
    </ligand>
</feature>
<evidence type="ECO:0000313" key="24">
    <source>
        <dbReference type="Proteomes" id="UP000325302"/>
    </source>
</evidence>
<dbReference type="Pfam" id="PF07478">
    <property type="entry name" value="Dala_Dala_lig_C"/>
    <property type="match status" value="1"/>
</dbReference>
<name>A0A5A9W0B6_9GAMM</name>
<proteinExistence type="inferred from homology"/>
<evidence type="ECO:0000256" key="7">
    <source>
        <dbReference type="ARBA" id="ARBA00022490"/>
    </source>
</evidence>
<keyword evidence="10 21" id="KW-0547">Nucleotide-binding</keyword>
<dbReference type="SUPFAM" id="SSF56059">
    <property type="entry name" value="Glutathione synthetase ATP-binding domain-like"/>
    <property type="match status" value="1"/>
</dbReference>
<dbReference type="Gene3D" id="3.40.50.20">
    <property type="match status" value="1"/>
</dbReference>
<evidence type="ECO:0000256" key="17">
    <source>
        <dbReference type="ARBA" id="ARBA00047614"/>
    </source>
</evidence>
<dbReference type="GO" id="GO:0008360">
    <property type="term" value="P:regulation of cell shape"/>
    <property type="evidence" value="ECO:0007669"/>
    <property type="project" value="UniProtKB-KW"/>
</dbReference>
<feature type="active site" evidence="19">
    <location>
        <position position="158"/>
    </location>
</feature>
<comment type="function">
    <text evidence="2 18">Cell wall formation.</text>
</comment>
<feature type="binding site" evidence="20">
    <location>
        <position position="278"/>
    </location>
    <ligand>
        <name>Mg(2+)</name>
        <dbReference type="ChEBI" id="CHEBI:18420"/>
        <label>1</label>
    </ligand>
</feature>
<evidence type="ECO:0000256" key="19">
    <source>
        <dbReference type="PIRSR" id="PIRSR039102-1"/>
    </source>
</evidence>
<evidence type="ECO:0000256" key="9">
    <source>
        <dbReference type="ARBA" id="ARBA00022723"/>
    </source>
</evidence>
<evidence type="ECO:0000256" key="4">
    <source>
        <dbReference type="ARBA" id="ARBA00004752"/>
    </source>
</evidence>
<dbReference type="GO" id="GO:0009252">
    <property type="term" value="P:peptidoglycan biosynthetic process"/>
    <property type="evidence" value="ECO:0007669"/>
    <property type="project" value="UniProtKB-UniRule"/>
</dbReference>
<keyword evidence="9 20" id="KW-0479">Metal-binding</keyword>
<evidence type="ECO:0000256" key="12">
    <source>
        <dbReference type="ARBA" id="ARBA00022842"/>
    </source>
</evidence>
<dbReference type="SUPFAM" id="SSF52440">
    <property type="entry name" value="PreATP-grasp domain"/>
    <property type="match status" value="1"/>
</dbReference>
<comment type="subcellular location">
    <subcellularLocation>
        <location evidence="3 18">Cytoplasm</location>
    </subcellularLocation>
</comment>
<feature type="active site" evidence="19">
    <location>
        <position position="27"/>
    </location>
</feature>
<dbReference type="HAMAP" id="MF_00047">
    <property type="entry name" value="Dala_Dala_lig"/>
    <property type="match status" value="1"/>
</dbReference>
<keyword evidence="14 18" id="KW-0573">Peptidoglycan synthesis</keyword>
<dbReference type="InterPro" id="IPR011761">
    <property type="entry name" value="ATP-grasp"/>
</dbReference>
<dbReference type="EC" id="6.3.2.4" evidence="6 18"/>
<evidence type="ECO:0000256" key="11">
    <source>
        <dbReference type="ARBA" id="ARBA00022840"/>
    </source>
</evidence>